<reference evidence="1" key="1">
    <citation type="journal article" date="2021" name="Nat. Commun.">
        <title>Genetic determinants of endophytism in the Arabidopsis root mycobiome.</title>
        <authorList>
            <person name="Mesny F."/>
            <person name="Miyauchi S."/>
            <person name="Thiergart T."/>
            <person name="Pickel B."/>
            <person name="Atanasova L."/>
            <person name="Karlsson M."/>
            <person name="Huettel B."/>
            <person name="Barry K.W."/>
            <person name="Haridas S."/>
            <person name="Chen C."/>
            <person name="Bauer D."/>
            <person name="Andreopoulos W."/>
            <person name="Pangilinan J."/>
            <person name="LaButti K."/>
            <person name="Riley R."/>
            <person name="Lipzen A."/>
            <person name="Clum A."/>
            <person name="Drula E."/>
            <person name="Henrissat B."/>
            <person name="Kohler A."/>
            <person name="Grigoriev I.V."/>
            <person name="Martin F.M."/>
            <person name="Hacquard S."/>
        </authorList>
    </citation>
    <scope>NUCLEOTIDE SEQUENCE</scope>
    <source>
        <strain evidence="1">MPI-CAGE-AT-0023</strain>
    </source>
</reference>
<gene>
    <name evidence="1" type="ORF">BKA55DRAFT_697567</name>
</gene>
<evidence type="ECO:0000313" key="1">
    <source>
        <dbReference type="EMBL" id="KAH7220514.1"/>
    </source>
</evidence>
<dbReference type="Proteomes" id="UP000720189">
    <property type="component" value="Unassembled WGS sequence"/>
</dbReference>
<proteinExistence type="predicted"/>
<dbReference type="RefSeq" id="XP_046042118.1">
    <property type="nucleotide sequence ID" value="XM_046200400.1"/>
</dbReference>
<dbReference type="GeneID" id="70230354"/>
<dbReference type="AlphaFoldDB" id="A0A9P9JTY4"/>
<evidence type="ECO:0000313" key="2">
    <source>
        <dbReference type="Proteomes" id="UP000720189"/>
    </source>
</evidence>
<accession>A0A9P9JTY4</accession>
<sequence length="134" mass="15194">MPHKPVCPYIRGCQLEHFYFTHKALDSDILKCFTGHDLALMALCKLFVGAKSITCTCANWGENLLSLKATLRWWRAAMKNRGHDVECDLHHMEYSQVYSLDDFLDKNPPTKPLAISVGTRHGEVEERASGFNSP</sequence>
<keyword evidence="2" id="KW-1185">Reference proteome</keyword>
<protein>
    <submittedName>
        <fullName evidence="1">Uncharacterized protein</fullName>
    </submittedName>
</protein>
<organism evidence="1 2">
    <name type="scientific">Fusarium redolens</name>
    <dbReference type="NCBI Taxonomy" id="48865"/>
    <lineage>
        <taxon>Eukaryota</taxon>
        <taxon>Fungi</taxon>
        <taxon>Dikarya</taxon>
        <taxon>Ascomycota</taxon>
        <taxon>Pezizomycotina</taxon>
        <taxon>Sordariomycetes</taxon>
        <taxon>Hypocreomycetidae</taxon>
        <taxon>Hypocreales</taxon>
        <taxon>Nectriaceae</taxon>
        <taxon>Fusarium</taxon>
        <taxon>Fusarium redolens species complex</taxon>
    </lineage>
</organism>
<comment type="caution">
    <text evidence="1">The sequence shown here is derived from an EMBL/GenBank/DDBJ whole genome shotgun (WGS) entry which is preliminary data.</text>
</comment>
<dbReference type="EMBL" id="JAGMUX010000028">
    <property type="protein sequence ID" value="KAH7220514.1"/>
    <property type="molecule type" value="Genomic_DNA"/>
</dbReference>
<name>A0A9P9JTY4_FUSRE</name>